<dbReference type="Pfam" id="PF19300">
    <property type="entry name" value="BPD_transp_1_N"/>
    <property type="match status" value="1"/>
</dbReference>
<dbReference type="Gene3D" id="1.10.3720.10">
    <property type="entry name" value="MetI-like"/>
    <property type="match status" value="1"/>
</dbReference>
<dbReference type="InterPro" id="IPR000515">
    <property type="entry name" value="MetI-like"/>
</dbReference>
<evidence type="ECO:0000256" key="2">
    <source>
        <dbReference type="ARBA" id="ARBA00022448"/>
    </source>
</evidence>
<keyword evidence="5 7" id="KW-1133">Transmembrane helix</keyword>
<dbReference type="PROSITE" id="PS50928">
    <property type="entry name" value="ABC_TM1"/>
    <property type="match status" value="1"/>
</dbReference>
<evidence type="ECO:0000256" key="3">
    <source>
        <dbReference type="ARBA" id="ARBA00022475"/>
    </source>
</evidence>
<feature type="transmembrane region" description="Helical" evidence="7">
    <location>
        <begin position="12"/>
        <end position="32"/>
    </location>
</feature>
<protein>
    <submittedName>
        <fullName evidence="9">ABC transporter permease</fullName>
    </submittedName>
</protein>
<dbReference type="InterPro" id="IPR035906">
    <property type="entry name" value="MetI-like_sf"/>
</dbReference>
<proteinExistence type="inferred from homology"/>
<evidence type="ECO:0000313" key="9">
    <source>
        <dbReference type="EMBL" id="GAA0942618.1"/>
    </source>
</evidence>
<evidence type="ECO:0000256" key="5">
    <source>
        <dbReference type="ARBA" id="ARBA00022989"/>
    </source>
</evidence>
<accession>A0ABN1QHM2</accession>
<evidence type="ECO:0000313" key="10">
    <source>
        <dbReference type="Proteomes" id="UP001499967"/>
    </source>
</evidence>
<dbReference type="PANTHER" id="PTHR43163:SF3">
    <property type="entry name" value="PEPTIDE ABC TRANSPORTER PERMEASE PROTEIN"/>
    <property type="match status" value="1"/>
</dbReference>
<keyword evidence="3" id="KW-1003">Cell membrane</keyword>
<feature type="transmembrane region" description="Helical" evidence="7">
    <location>
        <begin position="140"/>
        <end position="163"/>
    </location>
</feature>
<evidence type="ECO:0000256" key="1">
    <source>
        <dbReference type="ARBA" id="ARBA00004651"/>
    </source>
</evidence>
<dbReference type="CDD" id="cd06261">
    <property type="entry name" value="TM_PBP2"/>
    <property type="match status" value="1"/>
</dbReference>
<dbReference type="EMBL" id="BAAAHP010000108">
    <property type="protein sequence ID" value="GAA0942618.1"/>
    <property type="molecule type" value="Genomic_DNA"/>
</dbReference>
<dbReference type="InterPro" id="IPR045621">
    <property type="entry name" value="BPD_transp_1_N"/>
</dbReference>
<dbReference type="Pfam" id="PF00528">
    <property type="entry name" value="BPD_transp_1"/>
    <property type="match status" value="1"/>
</dbReference>
<comment type="caution">
    <text evidence="9">The sequence shown here is derived from an EMBL/GenBank/DDBJ whole genome shotgun (WGS) entry which is preliminary data.</text>
</comment>
<keyword evidence="10" id="KW-1185">Reference proteome</keyword>
<feature type="transmembrane region" description="Helical" evidence="7">
    <location>
        <begin position="288"/>
        <end position="310"/>
    </location>
</feature>
<gene>
    <name evidence="9" type="ORF">GCM10009559_38900</name>
</gene>
<dbReference type="Proteomes" id="UP001499967">
    <property type="component" value="Unassembled WGS sequence"/>
</dbReference>
<evidence type="ECO:0000259" key="8">
    <source>
        <dbReference type="PROSITE" id="PS50928"/>
    </source>
</evidence>
<keyword evidence="2 7" id="KW-0813">Transport</keyword>
<keyword evidence="4 7" id="KW-0812">Transmembrane</keyword>
<comment type="similarity">
    <text evidence="7">Belongs to the binding-protein-dependent transport system permease family.</text>
</comment>
<dbReference type="PANTHER" id="PTHR43163">
    <property type="entry name" value="DIPEPTIDE TRANSPORT SYSTEM PERMEASE PROTEIN DPPB-RELATED"/>
    <property type="match status" value="1"/>
</dbReference>
<feature type="transmembrane region" description="Helical" evidence="7">
    <location>
        <begin position="107"/>
        <end position="128"/>
    </location>
</feature>
<keyword evidence="6 7" id="KW-0472">Membrane</keyword>
<feature type="domain" description="ABC transmembrane type-1" evidence="8">
    <location>
        <begin position="97"/>
        <end position="310"/>
    </location>
</feature>
<evidence type="ECO:0000256" key="7">
    <source>
        <dbReference type="RuleBase" id="RU363032"/>
    </source>
</evidence>
<comment type="subcellular location">
    <subcellularLocation>
        <location evidence="1 7">Cell membrane</location>
        <topology evidence="1 7">Multi-pass membrane protein</topology>
    </subcellularLocation>
</comment>
<organism evidence="9 10">
    <name type="scientific">Pseudonocardia zijingensis</name>
    <dbReference type="NCBI Taxonomy" id="153376"/>
    <lineage>
        <taxon>Bacteria</taxon>
        <taxon>Bacillati</taxon>
        <taxon>Actinomycetota</taxon>
        <taxon>Actinomycetes</taxon>
        <taxon>Pseudonocardiales</taxon>
        <taxon>Pseudonocardiaceae</taxon>
        <taxon>Pseudonocardia</taxon>
    </lineage>
</organism>
<dbReference type="RefSeq" id="WP_343942887.1">
    <property type="nucleotide sequence ID" value="NZ_BAAAHP010000108.1"/>
</dbReference>
<name>A0ABN1QHM2_9PSEU</name>
<dbReference type="SUPFAM" id="SSF161098">
    <property type="entry name" value="MetI-like"/>
    <property type="match status" value="1"/>
</dbReference>
<sequence>MIRGGAVGGVLLRTAGVFVPVFAVGTFVTFALQDLSGLSPAHLQLGESATPEAVAALEHEWGLDRPFLVQYGDWLAGVLQGDLGASWYNGVDIADGLATRAVVSLSAAGLALAIGIVGGLVLGTLAALRPRTLLDRGITAWTTLISTMPPFVVGIALVAVFSVGLGWLPSAGFVPFDRSPQLWLAHLLLPALALSVDTVADVARQLRTGLVSAYRQDYVLGAVVRGLGPRRIFFRHVLRNALGPALAMLALKFPNLIGGAVVTEAVFGLAGLGAFAADSAQRGDVPAVQGVLVVSIVVVVVFNVLVNLALVRITPSAARGV</sequence>
<evidence type="ECO:0000256" key="6">
    <source>
        <dbReference type="ARBA" id="ARBA00023136"/>
    </source>
</evidence>
<feature type="transmembrane region" description="Helical" evidence="7">
    <location>
        <begin position="256"/>
        <end position="276"/>
    </location>
</feature>
<feature type="transmembrane region" description="Helical" evidence="7">
    <location>
        <begin position="183"/>
        <end position="203"/>
    </location>
</feature>
<evidence type="ECO:0000256" key="4">
    <source>
        <dbReference type="ARBA" id="ARBA00022692"/>
    </source>
</evidence>
<reference evidence="9 10" key="1">
    <citation type="journal article" date="2019" name="Int. J. Syst. Evol. Microbiol.">
        <title>The Global Catalogue of Microorganisms (GCM) 10K type strain sequencing project: providing services to taxonomists for standard genome sequencing and annotation.</title>
        <authorList>
            <consortium name="The Broad Institute Genomics Platform"/>
            <consortium name="The Broad Institute Genome Sequencing Center for Infectious Disease"/>
            <person name="Wu L."/>
            <person name="Ma J."/>
        </authorList>
    </citation>
    <scope>NUCLEOTIDE SEQUENCE [LARGE SCALE GENOMIC DNA]</scope>
    <source>
        <strain evidence="9 10">JCM 11117</strain>
    </source>
</reference>